<feature type="compositionally biased region" description="Basic residues" evidence="1">
    <location>
        <begin position="167"/>
        <end position="179"/>
    </location>
</feature>
<feature type="region of interest" description="Disordered" evidence="1">
    <location>
        <begin position="32"/>
        <end position="65"/>
    </location>
</feature>
<feature type="compositionally biased region" description="Basic residues" evidence="1">
    <location>
        <begin position="259"/>
        <end position="269"/>
    </location>
</feature>
<organism evidence="2 3">
    <name type="scientific">Actinocrispum wychmicini</name>
    <dbReference type="NCBI Taxonomy" id="1213861"/>
    <lineage>
        <taxon>Bacteria</taxon>
        <taxon>Bacillati</taxon>
        <taxon>Actinomycetota</taxon>
        <taxon>Actinomycetes</taxon>
        <taxon>Pseudonocardiales</taxon>
        <taxon>Pseudonocardiaceae</taxon>
        <taxon>Actinocrispum</taxon>
    </lineage>
</organism>
<feature type="region of interest" description="Disordered" evidence="1">
    <location>
        <begin position="134"/>
        <end position="272"/>
    </location>
</feature>
<feature type="compositionally biased region" description="Low complexity" evidence="1">
    <location>
        <begin position="41"/>
        <end position="53"/>
    </location>
</feature>
<feature type="compositionally biased region" description="Basic and acidic residues" evidence="1">
    <location>
        <begin position="142"/>
        <end position="156"/>
    </location>
</feature>
<dbReference type="EMBL" id="SLWS01000003">
    <property type="protein sequence ID" value="TCO60757.1"/>
    <property type="molecule type" value="Genomic_DNA"/>
</dbReference>
<protein>
    <submittedName>
        <fullName evidence="2">Uncharacterized protein</fullName>
    </submittedName>
</protein>
<dbReference type="Proteomes" id="UP000295680">
    <property type="component" value="Unassembled WGS sequence"/>
</dbReference>
<evidence type="ECO:0000313" key="3">
    <source>
        <dbReference type="Proteomes" id="UP000295680"/>
    </source>
</evidence>
<dbReference type="AlphaFoldDB" id="A0A4R2JP38"/>
<feature type="compositionally biased region" description="Basic residues" evidence="1">
    <location>
        <begin position="235"/>
        <end position="244"/>
    </location>
</feature>
<gene>
    <name evidence="2" type="ORF">EV192_103332</name>
</gene>
<feature type="compositionally biased region" description="Polar residues" evidence="1">
    <location>
        <begin position="248"/>
        <end position="258"/>
    </location>
</feature>
<evidence type="ECO:0000256" key="1">
    <source>
        <dbReference type="SAM" id="MobiDB-lite"/>
    </source>
</evidence>
<reference evidence="2 3" key="1">
    <citation type="submission" date="2019-03" db="EMBL/GenBank/DDBJ databases">
        <title>Genomic Encyclopedia of Type Strains, Phase IV (KMG-IV): sequencing the most valuable type-strain genomes for metagenomic binning, comparative biology and taxonomic classification.</title>
        <authorList>
            <person name="Goeker M."/>
        </authorList>
    </citation>
    <scope>NUCLEOTIDE SEQUENCE [LARGE SCALE GENOMIC DNA]</scope>
    <source>
        <strain evidence="2 3">DSM 45934</strain>
    </source>
</reference>
<sequence length="291" mass="32851">MGIRPKGWSCSPCPRRRPARCRRRRSARSRTCSTDWRDSTASRAAATTAAASRQPRTGTPGHAGTEPWSSCCWALACAARNWSAWTCTKSSPTHRRNFGESRKRSWSRCTARAAPSAPCSSAWTAGSLWRLPRTRTPHRCRPTLDRAVSRRDHDQDPTPGWPPVAAHRQHDRQRGRSHPRPGSPRNRPPARPAAPARRPPHLRLPAVCRVRAQPRRTRTPPRPRQRPLPADLHQPTRRHRRRLGRTPVNRTSQQIQSGRHNRSAPRRGPARSLLISRFALGCSYPSTGPSR</sequence>
<comment type="caution">
    <text evidence="2">The sequence shown here is derived from an EMBL/GenBank/DDBJ whole genome shotgun (WGS) entry which is preliminary data.</text>
</comment>
<feature type="compositionally biased region" description="Basic residues" evidence="1">
    <location>
        <begin position="212"/>
        <end position="225"/>
    </location>
</feature>
<name>A0A4R2JP38_9PSEU</name>
<evidence type="ECO:0000313" key="2">
    <source>
        <dbReference type="EMBL" id="TCO60757.1"/>
    </source>
</evidence>
<keyword evidence="3" id="KW-1185">Reference proteome</keyword>
<accession>A0A4R2JP38</accession>
<proteinExistence type="predicted"/>